<proteinExistence type="predicted"/>
<dbReference type="InterPro" id="IPR050181">
    <property type="entry name" value="Cold_shock_domain"/>
</dbReference>
<dbReference type="PROSITE" id="PS00352">
    <property type="entry name" value="CSD_1"/>
    <property type="match status" value="1"/>
</dbReference>
<dbReference type="PROSITE" id="PS51857">
    <property type="entry name" value="CSD_2"/>
    <property type="match status" value="1"/>
</dbReference>
<feature type="domain" description="CSD" evidence="2">
    <location>
        <begin position="47"/>
        <end position="114"/>
    </location>
</feature>
<name>A0A914IAL0_GLORO</name>
<dbReference type="GO" id="GO:0003676">
    <property type="term" value="F:nucleic acid binding"/>
    <property type="evidence" value="ECO:0007669"/>
    <property type="project" value="InterPro"/>
</dbReference>
<dbReference type="PANTHER" id="PTHR11544">
    <property type="entry name" value="COLD SHOCK DOMAIN CONTAINING PROTEINS"/>
    <property type="match status" value="1"/>
</dbReference>
<dbReference type="PRINTS" id="PR00050">
    <property type="entry name" value="COLDSHOCK"/>
</dbReference>
<dbReference type="InterPro" id="IPR011129">
    <property type="entry name" value="CSD"/>
</dbReference>
<feature type="compositionally biased region" description="Basic and acidic residues" evidence="1">
    <location>
        <begin position="190"/>
        <end position="199"/>
    </location>
</feature>
<dbReference type="WBParaSite" id="Gr19_v10_g8130.t2">
    <property type="protein sequence ID" value="Gr19_v10_g8130.t2"/>
    <property type="gene ID" value="Gr19_v10_g8130"/>
</dbReference>
<keyword evidence="3" id="KW-1185">Reference proteome</keyword>
<dbReference type="AlphaFoldDB" id="A0A914IAL0"/>
<dbReference type="Pfam" id="PF00313">
    <property type="entry name" value="CSD"/>
    <property type="match status" value="1"/>
</dbReference>
<feature type="compositionally biased region" description="Basic residues" evidence="1">
    <location>
        <begin position="179"/>
        <end position="188"/>
    </location>
</feature>
<evidence type="ECO:0000313" key="4">
    <source>
        <dbReference type="WBParaSite" id="Gr19_v10_g8130.t2"/>
    </source>
</evidence>
<evidence type="ECO:0000256" key="1">
    <source>
        <dbReference type="SAM" id="MobiDB-lite"/>
    </source>
</evidence>
<dbReference type="CDD" id="cd04458">
    <property type="entry name" value="CSP_CDS"/>
    <property type="match status" value="1"/>
</dbReference>
<accession>A0A914IAL0</accession>
<protein>
    <submittedName>
        <fullName evidence="4">CSD domain-containing protein</fullName>
    </submittedName>
</protein>
<dbReference type="Gene3D" id="2.40.50.140">
    <property type="entry name" value="Nucleic acid-binding proteins"/>
    <property type="match status" value="1"/>
</dbReference>
<dbReference type="InterPro" id="IPR019844">
    <property type="entry name" value="CSD_CS"/>
</dbReference>
<dbReference type="Proteomes" id="UP000887572">
    <property type="component" value="Unplaced"/>
</dbReference>
<dbReference type="InterPro" id="IPR012340">
    <property type="entry name" value="NA-bd_OB-fold"/>
</dbReference>
<dbReference type="SUPFAM" id="SSF50249">
    <property type="entry name" value="Nucleic acid-binding proteins"/>
    <property type="match status" value="1"/>
</dbReference>
<dbReference type="InterPro" id="IPR002059">
    <property type="entry name" value="CSP_DNA-bd"/>
</dbReference>
<evidence type="ECO:0000313" key="3">
    <source>
        <dbReference type="Proteomes" id="UP000887572"/>
    </source>
</evidence>
<sequence>MTHPIEAATTVYTEQLSNEVEKIRIADAVSNRPSQRVIRSPIVLERGVSGRVKWFDFWKGYGFITRDDGGQDVFLHASAIVRKVKMHFVLIEGQKLEFDIIDGEKGREAAVVSGPGGMRVGTAIQYNPQQQLGGGKNIKRMISAGRFMRPAGKNTKDKAVVVDGSDGIKGSRSVVGTRNGRRNPKSKKTVMGERGHDANAGDAKGAQKSVSTDDSEA</sequence>
<dbReference type="SMART" id="SM00357">
    <property type="entry name" value="CSP"/>
    <property type="match status" value="1"/>
</dbReference>
<feature type="region of interest" description="Disordered" evidence="1">
    <location>
        <begin position="163"/>
        <end position="217"/>
    </location>
</feature>
<feature type="compositionally biased region" description="Polar residues" evidence="1">
    <location>
        <begin position="208"/>
        <end position="217"/>
    </location>
</feature>
<evidence type="ECO:0000259" key="2">
    <source>
        <dbReference type="PROSITE" id="PS51857"/>
    </source>
</evidence>
<reference evidence="4" key="1">
    <citation type="submission" date="2022-11" db="UniProtKB">
        <authorList>
            <consortium name="WormBaseParasite"/>
        </authorList>
    </citation>
    <scope>IDENTIFICATION</scope>
</reference>
<organism evidence="3 4">
    <name type="scientific">Globodera rostochiensis</name>
    <name type="common">Golden nematode worm</name>
    <name type="synonym">Heterodera rostochiensis</name>
    <dbReference type="NCBI Taxonomy" id="31243"/>
    <lineage>
        <taxon>Eukaryota</taxon>
        <taxon>Metazoa</taxon>
        <taxon>Ecdysozoa</taxon>
        <taxon>Nematoda</taxon>
        <taxon>Chromadorea</taxon>
        <taxon>Rhabditida</taxon>
        <taxon>Tylenchina</taxon>
        <taxon>Tylenchomorpha</taxon>
        <taxon>Tylenchoidea</taxon>
        <taxon>Heteroderidae</taxon>
        <taxon>Heteroderinae</taxon>
        <taxon>Globodera</taxon>
    </lineage>
</organism>